<dbReference type="Pfam" id="PF02992">
    <property type="entry name" value="Transposase_21"/>
    <property type="match status" value="1"/>
</dbReference>
<dbReference type="OrthoDB" id="1433050at2759"/>
<dbReference type="PANTHER" id="PTHR48258">
    <property type="entry name" value="DUF4218 DOMAIN-CONTAINING PROTEIN-RELATED"/>
    <property type="match status" value="1"/>
</dbReference>
<sequence length="750" mass="87757">MYNLPPWLCMKQKYMMLFVLISSPKQPENDIDVYLSPLIEDLKLLWDNGIEVYDEFRDENFTVKAMLYGIINDFPTYRNLSGYSIKGHCACPICQEKIDYVRLDHCHKNVFMGHRRWLSKNHPFRKMKKAFNGSCEERRCPYLKRGEEIFDEVKHIRTTFEKLFAKQISTCDWYIIKHCGKKEDDINARLDLVKLGIRFDLAPVKKGKRTFLSPTACTLLDMRNMLYTIHLVEETKLCGPAYMQWMYPVERYMKILKGYVKNRSRPEICIAKRYLVEEAVKFCNEYLSNVESCGIPKSRHTGKTLGEGSSGCQQIEVPRLHWEQAHLYVLQNTPKIEPYISLHKETLKRRNPSRCENWITKEHNQRFLGWLQEYVGEQLKQNNNSVAEMIQWLSKGPCIDAFSYTSYLVNGFTFYTKQHDDQSTMQNSGVTLVAESLHISNAKDKNPIYANMSYFGVNEHIWELDYTNFRVAIFGCKWVDNNSGVRIDDMGFIRVDFKKVDYQDDSFILASQARQVFYVEDPVNKSWSIVLMSNKINAFTDGELTEEEVNMENDPLRSVKHMSIVDTLTDDEDIYARHNHEEGIWLNPSFHSIKGHRKLKMTSSDNMDGSTPHQSTEANKKGRGITKFKSISKSRKLGQKLQVGWNGKGQLIDPNRSKFAHFIGFVTRSTVPISYSDWTNVPTNVKEHIWEQVEQTFEVDDVHKDFVLFLAGRDLCAFQTRLRKHIYDKDRNYVPHPPDKYQRFITITDH</sequence>
<feature type="region of interest" description="Disordered" evidence="1">
    <location>
        <begin position="601"/>
        <end position="624"/>
    </location>
</feature>
<keyword evidence="4" id="KW-1185">Reference proteome</keyword>
<reference evidence="5" key="2">
    <citation type="submission" date="2025-08" db="UniProtKB">
        <authorList>
            <consortium name="RefSeq"/>
        </authorList>
    </citation>
    <scope>IDENTIFICATION</scope>
    <source>
        <tissue evidence="5">Young leaves</tissue>
    </source>
</reference>
<gene>
    <name evidence="5" type="primary">LOC113855654</name>
</gene>
<dbReference type="InterPro" id="IPR025452">
    <property type="entry name" value="DUF4218"/>
</dbReference>
<feature type="domain" description="DUF4216" evidence="2">
    <location>
        <begin position="462"/>
        <end position="530"/>
    </location>
</feature>
<dbReference type="RefSeq" id="XP_027343085.1">
    <property type="nucleotide sequence ID" value="XM_027487284.1"/>
</dbReference>
<reference evidence="4" key="1">
    <citation type="journal article" date="2019" name="Toxins">
        <title>Detection of Abrin-Like and Prepropulchellin-Like Toxin Genes and Transcripts Using Whole Genome Sequencing and Full-Length Transcript Sequencing of Abrus precatorius.</title>
        <authorList>
            <person name="Hovde B.T."/>
            <person name="Daligault H.E."/>
            <person name="Hanschen E.R."/>
            <person name="Kunde Y.A."/>
            <person name="Johnson M.B."/>
            <person name="Starkenburg S.R."/>
            <person name="Johnson S.L."/>
        </authorList>
    </citation>
    <scope>NUCLEOTIDE SEQUENCE [LARGE SCALE GENOMIC DNA]</scope>
</reference>
<dbReference type="InterPro" id="IPR025312">
    <property type="entry name" value="DUF4216"/>
</dbReference>
<evidence type="ECO:0000259" key="2">
    <source>
        <dbReference type="Pfam" id="PF13952"/>
    </source>
</evidence>
<evidence type="ECO:0000256" key="1">
    <source>
        <dbReference type="SAM" id="MobiDB-lite"/>
    </source>
</evidence>
<evidence type="ECO:0000313" key="4">
    <source>
        <dbReference type="Proteomes" id="UP000694853"/>
    </source>
</evidence>
<proteinExistence type="predicted"/>
<accession>A0A8B8KGZ3</accession>
<evidence type="ECO:0000259" key="3">
    <source>
        <dbReference type="Pfam" id="PF13960"/>
    </source>
</evidence>
<evidence type="ECO:0000313" key="5">
    <source>
        <dbReference type="RefSeq" id="XP_027343085.1"/>
    </source>
</evidence>
<dbReference type="KEGG" id="aprc:113855654"/>
<dbReference type="InterPro" id="IPR004242">
    <property type="entry name" value="Transposase_21"/>
</dbReference>
<feature type="domain" description="DUF4218" evidence="3">
    <location>
        <begin position="228"/>
        <end position="293"/>
    </location>
</feature>
<name>A0A8B8KGZ3_ABRPR</name>
<organism evidence="4 5">
    <name type="scientific">Abrus precatorius</name>
    <name type="common">Indian licorice</name>
    <name type="synonym">Glycine abrus</name>
    <dbReference type="NCBI Taxonomy" id="3816"/>
    <lineage>
        <taxon>Eukaryota</taxon>
        <taxon>Viridiplantae</taxon>
        <taxon>Streptophyta</taxon>
        <taxon>Embryophyta</taxon>
        <taxon>Tracheophyta</taxon>
        <taxon>Spermatophyta</taxon>
        <taxon>Magnoliopsida</taxon>
        <taxon>eudicotyledons</taxon>
        <taxon>Gunneridae</taxon>
        <taxon>Pentapetalae</taxon>
        <taxon>rosids</taxon>
        <taxon>fabids</taxon>
        <taxon>Fabales</taxon>
        <taxon>Fabaceae</taxon>
        <taxon>Papilionoideae</taxon>
        <taxon>50 kb inversion clade</taxon>
        <taxon>NPAAA clade</taxon>
        <taxon>indigoferoid/millettioid clade</taxon>
        <taxon>Abreae</taxon>
        <taxon>Abrus</taxon>
    </lineage>
</organism>
<feature type="compositionally biased region" description="Polar residues" evidence="1">
    <location>
        <begin position="601"/>
        <end position="617"/>
    </location>
</feature>
<protein>
    <submittedName>
        <fullName evidence="5">Uncharacterized protein LOC113855654</fullName>
    </submittedName>
</protein>
<dbReference type="GeneID" id="113855654"/>
<dbReference type="Proteomes" id="UP000694853">
    <property type="component" value="Unplaced"/>
</dbReference>
<dbReference type="AlphaFoldDB" id="A0A8B8KGZ3"/>
<dbReference type="Pfam" id="PF13960">
    <property type="entry name" value="DUF4218"/>
    <property type="match status" value="1"/>
</dbReference>
<dbReference type="PANTHER" id="PTHR48258:SF9">
    <property type="entry name" value="OS01G0348150 PROTEIN"/>
    <property type="match status" value="1"/>
</dbReference>
<dbReference type="Pfam" id="PF13952">
    <property type="entry name" value="DUF4216"/>
    <property type="match status" value="1"/>
</dbReference>